<sequence>MKSNPQIGNLGEIRLIKLIEELVLNKTGKGLISDDA</sequence>
<comment type="caution">
    <text evidence="1">The sequence shown here is derived from an EMBL/GenBank/DDBJ whole genome shotgun (WGS) entry which is preliminary data.</text>
</comment>
<proteinExistence type="predicted"/>
<dbReference type="AlphaFoldDB" id="A0A0F9LF96"/>
<dbReference type="EMBL" id="LAZR01012571">
    <property type="protein sequence ID" value="KKM26135.1"/>
    <property type="molecule type" value="Genomic_DNA"/>
</dbReference>
<accession>A0A0F9LF96</accession>
<reference evidence="1" key="1">
    <citation type="journal article" date="2015" name="Nature">
        <title>Complex archaea that bridge the gap between prokaryotes and eukaryotes.</title>
        <authorList>
            <person name="Spang A."/>
            <person name="Saw J.H."/>
            <person name="Jorgensen S.L."/>
            <person name="Zaremba-Niedzwiedzka K."/>
            <person name="Martijn J."/>
            <person name="Lind A.E."/>
            <person name="van Eijk R."/>
            <person name="Schleper C."/>
            <person name="Guy L."/>
            <person name="Ettema T.J."/>
        </authorList>
    </citation>
    <scope>NUCLEOTIDE SEQUENCE</scope>
</reference>
<gene>
    <name evidence="1" type="ORF">LCGC14_1587840</name>
</gene>
<feature type="non-terminal residue" evidence="1">
    <location>
        <position position="36"/>
    </location>
</feature>
<protein>
    <submittedName>
        <fullName evidence="1">Uncharacterized protein</fullName>
    </submittedName>
</protein>
<name>A0A0F9LF96_9ZZZZ</name>
<evidence type="ECO:0000313" key="1">
    <source>
        <dbReference type="EMBL" id="KKM26135.1"/>
    </source>
</evidence>
<organism evidence="1">
    <name type="scientific">marine sediment metagenome</name>
    <dbReference type="NCBI Taxonomy" id="412755"/>
    <lineage>
        <taxon>unclassified sequences</taxon>
        <taxon>metagenomes</taxon>
        <taxon>ecological metagenomes</taxon>
    </lineage>
</organism>